<keyword evidence="5 12" id="KW-1133">Transmembrane helix</keyword>
<gene>
    <name evidence="14" type="ORF">WR25_16133</name>
</gene>
<accession>A0A2A2LB42</accession>
<dbReference type="Pfam" id="PF00003">
    <property type="entry name" value="7tm_3"/>
    <property type="match status" value="1"/>
</dbReference>
<feature type="compositionally biased region" description="Low complexity" evidence="11">
    <location>
        <begin position="17"/>
        <end position="31"/>
    </location>
</feature>
<evidence type="ECO:0000256" key="1">
    <source>
        <dbReference type="ARBA" id="ARBA00004651"/>
    </source>
</evidence>
<evidence type="ECO:0000313" key="14">
    <source>
        <dbReference type="EMBL" id="PAV83402.1"/>
    </source>
</evidence>
<feature type="transmembrane region" description="Helical" evidence="12">
    <location>
        <begin position="418"/>
        <end position="438"/>
    </location>
</feature>
<dbReference type="EMBL" id="LIAE01006965">
    <property type="protein sequence ID" value="PAV83402.1"/>
    <property type="molecule type" value="Genomic_DNA"/>
</dbReference>
<protein>
    <recommendedName>
        <fullName evidence="13">G-protein coupled receptors family 3 profile domain-containing protein</fullName>
    </recommendedName>
</protein>
<evidence type="ECO:0000256" key="6">
    <source>
        <dbReference type="ARBA" id="ARBA00023040"/>
    </source>
</evidence>
<evidence type="ECO:0000256" key="10">
    <source>
        <dbReference type="ARBA" id="ARBA00023224"/>
    </source>
</evidence>
<feature type="compositionally biased region" description="Basic and acidic residues" evidence="11">
    <location>
        <begin position="632"/>
        <end position="645"/>
    </location>
</feature>
<evidence type="ECO:0000256" key="7">
    <source>
        <dbReference type="ARBA" id="ARBA00023136"/>
    </source>
</evidence>
<sequence length="694" mass="78780">MPRPPTSTVDRFDVGIPTSSSDSESPTPSSSHIQKRRDDDDDEPSTSSGFKCESSTSQNSKPCHRGSSKTPTTKMSPTSCSLFLLVYSIFLLPSNAIGYSIIQSFEDHDYSHFDPANLLQESDSDIALWVKKRASGAYKGTDENLELSVLLSKLDDNKHMCGDVVEAEKLLHTAVSKRHPRLIQLAQFFANHSRDFTPDLLESSSFDRKPPIDNLYVNDKDKPQFFILQLNCSNNTKRWLPRLVFSSPEANGRKGFLTLRLDPFEFDLCSSVNCSTKCSWTVHNGLKVLAKACCSEDTDKTLCRTDAERGRNMLLLFNAICAVICLVLIPVVYLNRRRQHEARGWALMEMFLIGASILYSILLLNWLTPPEAGCCIAVWLRQIGFSIFYGSIVLKIYRNLQEYRVRKAQHVSVREQDMMKYLAAMLALTITGLMAWTVGSWGDTALWLTAWPQCHMQGWHVIWHGYELLFLIYGMRLCYKARNSDWLERWQFTVAVCLEAIITLMANLIRYSIRNSGHSDTLFTVAFVQIQLTVSVNMVIIIAPKFYLSSGESNRRSMTIGGHSGRAHPSLAKLRDNILNGTIDFAEVPIVDMNPEDIRAELKRVYTQLRMYKLKNLYQDNPHISKKRGGKKWSDKTASKAEKRRISIPGCSPQATKSRIEEDEKSDLTVESSPHNIYLSNYKLQLEPNHSVRV</sequence>
<feature type="region of interest" description="Disordered" evidence="11">
    <location>
        <begin position="622"/>
        <end position="672"/>
    </location>
</feature>
<feature type="transmembrane region" description="Helical" evidence="12">
    <location>
        <begin position="490"/>
        <end position="509"/>
    </location>
</feature>
<keyword evidence="3" id="KW-1003">Cell membrane</keyword>
<dbReference type="AlphaFoldDB" id="A0A2A2LB42"/>
<keyword evidence="8" id="KW-0675">Receptor</keyword>
<evidence type="ECO:0000256" key="12">
    <source>
        <dbReference type="SAM" id="Phobius"/>
    </source>
</evidence>
<comment type="caution">
    <text evidence="14">The sequence shown here is derived from an EMBL/GenBank/DDBJ whole genome shotgun (WGS) entry which is preliminary data.</text>
</comment>
<keyword evidence="7 12" id="KW-0472">Membrane</keyword>
<proteinExistence type="inferred from homology"/>
<dbReference type="Proteomes" id="UP000218231">
    <property type="component" value="Unassembled WGS sequence"/>
</dbReference>
<keyword evidence="4 12" id="KW-0812">Transmembrane</keyword>
<keyword evidence="15" id="KW-1185">Reference proteome</keyword>
<reference evidence="14 15" key="1">
    <citation type="journal article" date="2017" name="Curr. Biol.">
        <title>Genome architecture and evolution of a unichromosomal asexual nematode.</title>
        <authorList>
            <person name="Fradin H."/>
            <person name="Zegar C."/>
            <person name="Gutwein M."/>
            <person name="Lucas J."/>
            <person name="Kovtun M."/>
            <person name="Corcoran D."/>
            <person name="Baugh L.R."/>
            <person name="Kiontke K."/>
            <person name="Gunsalus K."/>
            <person name="Fitch D.H."/>
            <person name="Piano F."/>
        </authorList>
    </citation>
    <scope>NUCLEOTIDE SEQUENCE [LARGE SCALE GENOMIC DNA]</scope>
    <source>
        <strain evidence="14">PF1309</strain>
    </source>
</reference>
<dbReference type="PANTHER" id="PTHR32546:SF26">
    <property type="entry name" value="SMOG, ISOFORM D"/>
    <property type="match status" value="1"/>
</dbReference>
<name>A0A2A2LB42_9BILA</name>
<evidence type="ECO:0000313" key="15">
    <source>
        <dbReference type="Proteomes" id="UP000218231"/>
    </source>
</evidence>
<evidence type="ECO:0000256" key="11">
    <source>
        <dbReference type="SAM" id="MobiDB-lite"/>
    </source>
</evidence>
<feature type="domain" description="G-protein coupled receptors family 3 profile" evidence="13">
    <location>
        <begin position="313"/>
        <end position="545"/>
    </location>
</feature>
<dbReference type="PANTHER" id="PTHR32546">
    <property type="entry name" value="G-PROTEIN COUPLED RECEPTOR 158-RELATED"/>
    <property type="match status" value="1"/>
</dbReference>
<comment type="similarity">
    <text evidence="2">Belongs to the G-protein coupled receptor 3 family.</text>
</comment>
<evidence type="ECO:0000256" key="5">
    <source>
        <dbReference type="ARBA" id="ARBA00022989"/>
    </source>
</evidence>
<feature type="transmembrane region" description="Helical" evidence="12">
    <location>
        <begin position="346"/>
        <end position="367"/>
    </location>
</feature>
<comment type="subcellular location">
    <subcellularLocation>
        <location evidence="1">Cell membrane</location>
        <topology evidence="1">Multi-pass membrane protein</topology>
    </subcellularLocation>
</comment>
<evidence type="ECO:0000256" key="3">
    <source>
        <dbReference type="ARBA" id="ARBA00022475"/>
    </source>
</evidence>
<feature type="region of interest" description="Disordered" evidence="11">
    <location>
        <begin position="1"/>
        <end position="76"/>
    </location>
</feature>
<feature type="compositionally biased region" description="Polar residues" evidence="11">
    <location>
        <begin position="45"/>
        <end position="61"/>
    </location>
</feature>
<feature type="transmembrane region" description="Helical" evidence="12">
    <location>
        <begin position="379"/>
        <end position="397"/>
    </location>
</feature>
<evidence type="ECO:0000256" key="8">
    <source>
        <dbReference type="ARBA" id="ARBA00023170"/>
    </source>
</evidence>
<feature type="transmembrane region" description="Helical" evidence="12">
    <location>
        <begin position="521"/>
        <end position="548"/>
    </location>
</feature>
<evidence type="ECO:0000256" key="4">
    <source>
        <dbReference type="ARBA" id="ARBA00022692"/>
    </source>
</evidence>
<dbReference type="GO" id="GO:0005886">
    <property type="term" value="C:plasma membrane"/>
    <property type="evidence" value="ECO:0007669"/>
    <property type="project" value="UniProtKB-SubCell"/>
</dbReference>
<feature type="compositionally biased region" description="Basic and acidic residues" evidence="11">
    <location>
        <begin position="658"/>
        <end position="668"/>
    </location>
</feature>
<evidence type="ECO:0000256" key="2">
    <source>
        <dbReference type="ARBA" id="ARBA00007242"/>
    </source>
</evidence>
<evidence type="ECO:0000259" key="13">
    <source>
        <dbReference type="Pfam" id="PF00003"/>
    </source>
</evidence>
<keyword evidence="10" id="KW-0807">Transducer</keyword>
<dbReference type="InterPro" id="IPR017978">
    <property type="entry name" value="GPCR_3_C"/>
</dbReference>
<keyword evidence="9" id="KW-0325">Glycoprotein</keyword>
<dbReference type="GO" id="GO:0004930">
    <property type="term" value="F:G protein-coupled receptor activity"/>
    <property type="evidence" value="ECO:0007669"/>
    <property type="project" value="UniProtKB-KW"/>
</dbReference>
<feature type="transmembrane region" description="Helical" evidence="12">
    <location>
        <begin position="313"/>
        <end position="334"/>
    </location>
</feature>
<feature type="transmembrane region" description="Helical" evidence="12">
    <location>
        <begin position="458"/>
        <end position="478"/>
    </location>
</feature>
<dbReference type="InterPro" id="IPR043458">
    <property type="entry name" value="GPR158/179"/>
</dbReference>
<dbReference type="STRING" id="2018661.A0A2A2LB42"/>
<evidence type="ECO:0000256" key="9">
    <source>
        <dbReference type="ARBA" id="ARBA00023180"/>
    </source>
</evidence>
<organism evidence="14 15">
    <name type="scientific">Diploscapter pachys</name>
    <dbReference type="NCBI Taxonomy" id="2018661"/>
    <lineage>
        <taxon>Eukaryota</taxon>
        <taxon>Metazoa</taxon>
        <taxon>Ecdysozoa</taxon>
        <taxon>Nematoda</taxon>
        <taxon>Chromadorea</taxon>
        <taxon>Rhabditida</taxon>
        <taxon>Rhabditina</taxon>
        <taxon>Rhabditomorpha</taxon>
        <taxon>Rhabditoidea</taxon>
        <taxon>Rhabditidae</taxon>
        <taxon>Diploscapter</taxon>
    </lineage>
</organism>
<keyword evidence="6" id="KW-0297">G-protein coupled receptor</keyword>
<dbReference type="OrthoDB" id="5823771at2759"/>